<feature type="domain" description="Peptidase M16 middle/third" evidence="12">
    <location>
        <begin position="421"/>
        <end position="720"/>
    </location>
</feature>
<evidence type="ECO:0000259" key="10">
    <source>
        <dbReference type="Pfam" id="PF00675"/>
    </source>
</evidence>
<evidence type="ECO:0000256" key="4">
    <source>
        <dbReference type="ARBA" id="ARBA00022723"/>
    </source>
</evidence>
<dbReference type="Pfam" id="PF22456">
    <property type="entry name" value="PqqF-like_C_4"/>
    <property type="match status" value="1"/>
</dbReference>
<feature type="domain" description="Peptidase M16 N-terminal" evidence="10">
    <location>
        <begin position="67"/>
        <end position="200"/>
    </location>
</feature>
<keyword evidence="6" id="KW-0862">Zinc</keyword>
<evidence type="ECO:0000256" key="2">
    <source>
        <dbReference type="ARBA" id="ARBA00007261"/>
    </source>
</evidence>
<dbReference type="GO" id="GO:0046872">
    <property type="term" value="F:metal ion binding"/>
    <property type="evidence" value="ECO:0007669"/>
    <property type="project" value="UniProtKB-KW"/>
</dbReference>
<gene>
    <name evidence="14" type="ORF">LGLO00237_LOCUS32132</name>
</gene>
<evidence type="ECO:0000259" key="13">
    <source>
        <dbReference type="Pfam" id="PF22456"/>
    </source>
</evidence>
<dbReference type="PROSITE" id="PS00143">
    <property type="entry name" value="INSULINASE"/>
    <property type="match status" value="1"/>
</dbReference>
<dbReference type="SUPFAM" id="SSF63411">
    <property type="entry name" value="LuxS/MPP-like metallohydrolase"/>
    <property type="match status" value="4"/>
</dbReference>
<dbReference type="GO" id="GO:0004222">
    <property type="term" value="F:metalloendopeptidase activity"/>
    <property type="evidence" value="ECO:0007669"/>
    <property type="project" value="InterPro"/>
</dbReference>
<keyword evidence="3" id="KW-0645">Protease</keyword>
<keyword evidence="9" id="KW-0732">Signal</keyword>
<dbReference type="InterPro" id="IPR054734">
    <property type="entry name" value="PqqF-like_C_4"/>
</dbReference>
<evidence type="ECO:0000256" key="1">
    <source>
        <dbReference type="ARBA" id="ARBA00001947"/>
    </source>
</evidence>
<dbReference type="PANTHER" id="PTHR43690:SF18">
    <property type="entry name" value="INSULIN-DEGRADING ENZYME-RELATED"/>
    <property type="match status" value="1"/>
</dbReference>
<evidence type="ECO:0000256" key="5">
    <source>
        <dbReference type="ARBA" id="ARBA00022801"/>
    </source>
</evidence>
<evidence type="ECO:0000256" key="7">
    <source>
        <dbReference type="ARBA" id="ARBA00023049"/>
    </source>
</evidence>
<comment type="similarity">
    <text evidence="2 8">Belongs to the peptidase M16 family.</text>
</comment>
<feature type="chain" id="PRO_5031338307" description="Insulysin" evidence="9">
    <location>
        <begin position="20"/>
        <end position="1049"/>
    </location>
</feature>
<proteinExistence type="inferred from homology"/>
<evidence type="ECO:0000256" key="3">
    <source>
        <dbReference type="ARBA" id="ARBA00022670"/>
    </source>
</evidence>
<dbReference type="FunFam" id="3.30.830.10:FF:000012">
    <property type="entry name" value="Protease 3"/>
    <property type="match status" value="1"/>
</dbReference>
<reference evidence="14" key="1">
    <citation type="submission" date="2021-01" db="EMBL/GenBank/DDBJ databases">
        <authorList>
            <person name="Corre E."/>
            <person name="Pelletier E."/>
            <person name="Niang G."/>
            <person name="Scheremetjew M."/>
            <person name="Finn R."/>
            <person name="Kale V."/>
            <person name="Holt S."/>
            <person name="Cochrane G."/>
            <person name="Meng A."/>
            <person name="Brown T."/>
            <person name="Cohen L."/>
        </authorList>
    </citation>
    <scope>NUCLEOTIDE SEQUENCE</scope>
    <source>
        <strain evidence="14">CCCM811</strain>
    </source>
</reference>
<evidence type="ECO:0000259" key="12">
    <source>
        <dbReference type="Pfam" id="PF16187"/>
    </source>
</evidence>
<dbReference type="GO" id="GO:0005739">
    <property type="term" value="C:mitochondrion"/>
    <property type="evidence" value="ECO:0007669"/>
    <property type="project" value="TreeGrafter"/>
</dbReference>
<evidence type="ECO:0008006" key="15">
    <source>
        <dbReference type="Google" id="ProtNLM"/>
    </source>
</evidence>
<evidence type="ECO:0000259" key="11">
    <source>
        <dbReference type="Pfam" id="PF05193"/>
    </source>
</evidence>
<dbReference type="InterPro" id="IPR011249">
    <property type="entry name" value="Metalloenz_LuxS/M16"/>
</dbReference>
<dbReference type="Pfam" id="PF00675">
    <property type="entry name" value="Peptidase_M16"/>
    <property type="match status" value="1"/>
</dbReference>
<accession>A0A7S4DZQ6</accession>
<evidence type="ECO:0000256" key="6">
    <source>
        <dbReference type="ARBA" id="ARBA00022833"/>
    </source>
</evidence>
<dbReference type="InterPro" id="IPR032632">
    <property type="entry name" value="Peptidase_M16_M"/>
</dbReference>
<dbReference type="GO" id="GO:0051603">
    <property type="term" value="P:proteolysis involved in protein catabolic process"/>
    <property type="evidence" value="ECO:0007669"/>
    <property type="project" value="TreeGrafter"/>
</dbReference>
<dbReference type="InterPro" id="IPR050626">
    <property type="entry name" value="Peptidase_M16"/>
</dbReference>
<keyword evidence="7" id="KW-0482">Metalloprotease</keyword>
<name>A0A7S4DZQ6_9EUKA</name>
<feature type="domain" description="Coenzyme PQQ synthesis protein F-like C-terminal lobe" evidence="13">
    <location>
        <begin position="841"/>
        <end position="932"/>
    </location>
</feature>
<dbReference type="InterPro" id="IPR011765">
    <property type="entry name" value="Pept_M16_N"/>
</dbReference>
<keyword evidence="4" id="KW-0479">Metal-binding</keyword>
<dbReference type="EMBL" id="HBIV01045875">
    <property type="protein sequence ID" value="CAE0680346.1"/>
    <property type="molecule type" value="Transcribed_RNA"/>
</dbReference>
<dbReference type="GO" id="GO:0043171">
    <property type="term" value="P:peptide catabolic process"/>
    <property type="evidence" value="ECO:0007669"/>
    <property type="project" value="TreeGrafter"/>
</dbReference>
<keyword evidence="5" id="KW-0378">Hydrolase</keyword>
<dbReference type="PANTHER" id="PTHR43690">
    <property type="entry name" value="NARDILYSIN"/>
    <property type="match status" value="1"/>
</dbReference>
<dbReference type="Pfam" id="PF05193">
    <property type="entry name" value="Peptidase_M16_C"/>
    <property type="match status" value="1"/>
</dbReference>
<sequence>MEATIGMLAALFLALAADSLRIGLSDKNLDVLSATLFSESSQVIKAERDPREYISFTLDNGLPCIAIRDRTSAKSSASLDIHVGSMYDPAAIPGSAHFLEHMLFLGSKKYPEEGSFDALLAEHGGYSNAYTASENTNYFFAVSTDKFEKATDMFAQMFTSPLLTMSATNAEAHAIDAEHQKNHQNDGWRIEQVKQNLATPGHPFNRFGTGNADTLLKNVSQSHATLVQLYLGHYCVKNMHLTLLSSNELADTVKLAKEAFKDLRTTCEADNDENVGLGEAMAKTASMAYAPPYNKSMLESMVSIETLQSGHSLTLLWQVPPQEYHWEEKAAEYVGYHLSQIGKGSLTSKLKSKTSGISGGLGESYSMFSTFEVEIELNEEGAKEKDQIAADVLNYIALLRGEGGVSEARWKELKANSELQFNFKEKEAPEDYTSSVASSMRLYPLQQVLFAGSNYARFNATDIRAFLDHLVPSNLILIYATKNGELKDTLKDRYYGVEYKVTPFTEEQKSLFEAAANGPGHKGLALPPASNFIVDDTTVKELDAHCPTQGLGKDPLAKLVRNDYATKSLNENGERVVSWWLQEGIFKLPKTYVTVSLVKPAAYATATEQLTAKLFASVVSDALAEETDDATSAGYSCAISATSDGLEISVGGFSQHLEKFLNLVLQRISKPEKLLKAERFVAIKTSSQENMNNALLAEPYRLMSGLMNKALERPYWDAWQVKEALDDVKYEDIMAFKRQHLSDVAMEVFVFGNANSEDAKRITKVASQHLPCKAVSASLLEKLPPADISFVANPKQGTKSSFRAPPTDASNPNSCVENYFQYGIQRDGEAGERDRLYLAALGALAHGPAYDTLRTKEQLGYIVSSGGDRRGHVLGFKVLVESATKNATYLNSRITNFMDNILDPMVKNLDGARFAGVVSTLATQLTEPAQGASSVRATALSEVQSRTYRWDRRDKQLQQLKLMNVEEFKSFYTKLRAGGSVSVQLDHTNDSLATRRQVTPDLNVQADNSQQAICFQSEDLPVVLGSWQAKQDAFSPRSPSALPECELCA</sequence>
<feature type="domain" description="Peptidase M16 C-terminal" evidence="11">
    <location>
        <begin position="228"/>
        <end position="416"/>
    </location>
</feature>
<dbReference type="Pfam" id="PF16187">
    <property type="entry name" value="Peptidase_M16_M"/>
    <property type="match status" value="1"/>
</dbReference>
<evidence type="ECO:0000256" key="8">
    <source>
        <dbReference type="RuleBase" id="RU004447"/>
    </source>
</evidence>
<organism evidence="14">
    <name type="scientific">Lotharella globosa</name>
    <dbReference type="NCBI Taxonomy" id="91324"/>
    <lineage>
        <taxon>Eukaryota</taxon>
        <taxon>Sar</taxon>
        <taxon>Rhizaria</taxon>
        <taxon>Cercozoa</taxon>
        <taxon>Chlorarachniophyceae</taxon>
        <taxon>Lotharella</taxon>
    </lineage>
</organism>
<evidence type="ECO:0000256" key="9">
    <source>
        <dbReference type="SAM" id="SignalP"/>
    </source>
</evidence>
<evidence type="ECO:0000313" key="14">
    <source>
        <dbReference type="EMBL" id="CAE0680346.1"/>
    </source>
</evidence>
<dbReference type="GO" id="GO:0005829">
    <property type="term" value="C:cytosol"/>
    <property type="evidence" value="ECO:0007669"/>
    <property type="project" value="TreeGrafter"/>
</dbReference>
<feature type="signal peptide" evidence="9">
    <location>
        <begin position="1"/>
        <end position="19"/>
    </location>
</feature>
<dbReference type="InterPro" id="IPR007863">
    <property type="entry name" value="Peptidase_M16_C"/>
</dbReference>
<dbReference type="AlphaFoldDB" id="A0A7S4DZQ6"/>
<comment type="cofactor">
    <cofactor evidence="1">
        <name>Zn(2+)</name>
        <dbReference type="ChEBI" id="CHEBI:29105"/>
    </cofactor>
</comment>
<dbReference type="Gene3D" id="3.30.830.10">
    <property type="entry name" value="Metalloenzyme, LuxS/M16 peptidase-like"/>
    <property type="match status" value="4"/>
</dbReference>
<dbReference type="InterPro" id="IPR001431">
    <property type="entry name" value="Pept_M16_Zn_BS"/>
</dbReference>
<protein>
    <recommendedName>
        <fullName evidence="15">Insulysin</fullName>
    </recommendedName>
</protein>